<sequence>MALSLWPSTMAYRDGPVASHDDDGEEQVHLVLMRLAHSMEDLILVLQVSVLPFSSCNTPFAAADLDFAEGGDETSVCIFPLSIAMAVTGAERETRARHD</sequence>
<reference evidence="1 2" key="1">
    <citation type="journal article" date="2020" name="Nat. Food">
        <title>A phased Vanilla planifolia genome enables genetic improvement of flavour and production.</title>
        <authorList>
            <person name="Hasing T."/>
            <person name="Tang H."/>
            <person name="Brym M."/>
            <person name="Khazi F."/>
            <person name="Huang T."/>
            <person name="Chambers A.H."/>
        </authorList>
    </citation>
    <scope>NUCLEOTIDE SEQUENCE [LARGE SCALE GENOMIC DNA]</scope>
    <source>
        <tissue evidence="1">Leaf</tissue>
    </source>
</reference>
<dbReference type="EMBL" id="JADCNL010000008">
    <property type="protein sequence ID" value="KAG0470775.1"/>
    <property type="molecule type" value="Genomic_DNA"/>
</dbReference>
<name>A0A835QHU1_VANPL</name>
<dbReference type="AlphaFoldDB" id="A0A835QHU1"/>
<evidence type="ECO:0000313" key="1">
    <source>
        <dbReference type="EMBL" id="KAG0470775.1"/>
    </source>
</evidence>
<dbReference type="Proteomes" id="UP000636800">
    <property type="component" value="Unassembled WGS sequence"/>
</dbReference>
<protein>
    <submittedName>
        <fullName evidence="1">Uncharacterized protein</fullName>
    </submittedName>
</protein>
<keyword evidence="2" id="KW-1185">Reference proteome</keyword>
<accession>A0A835QHU1</accession>
<gene>
    <name evidence="1" type="ORF">HPP92_017475</name>
</gene>
<comment type="caution">
    <text evidence="1">The sequence shown here is derived from an EMBL/GenBank/DDBJ whole genome shotgun (WGS) entry which is preliminary data.</text>
</comment>
<evidence type="ECO:0000313" key="2">
    <source>
        <dbReference type="Proteomes" id="UP000636800"/>
    </source>
</evidence>
<proteinExistence type="predicted"/>
<dbReference type="OrthoDB" id="7025426at2759"/>
<organism evidence="1 2">
    <name type="scientific">Vanilla planifolia</name>
    <name type="common">Vanilla</name>
    <dbReference type="NCBI Taxonomy" id="51239"/>
    <lineage>
        <taxon>Eukaryota</taxon>
        <taxon>Viridiplantae</taxon>
        <taxon>Streptophyta</taxon>
        <taxon>Embryophyta</taxon>
        <taxon>Tracheophyta</taxon>
        <taxon>Spermatophyta</taxon>
        <taxon>Magnoliopsida</taxon>
        <taxon>Liliopsida</taxon>
        <taxon>Asparagales</taxon>
        <taxon>Orchidaceae</taxon>
        <taxon>Vanilloideae</taxon>
        <taxon>Vanilleae</taxon>
        <taxon>Vanilla</taxon>
    </lineage>
</organism>